<evidence type="ECO:0000256" key="6">
    <source>
        <dbReference type="SAM" id="MobiDB-lite"/>
    </source>
</evidence>
<dbReference type="GO" id="GO:0005634">
    <property type="term" value="C:nucleus"/>
    <property type="evidence" value="ECO:0007669"/>
    <property type="project" value="UniProtKB-SubCell"/>
</dbReference>
<feature type="region of interest" description="Disordered" evidence="6">
    <location>
        <begin position="80"/>
        <end position="101"/>
    </location>
</feature>
<sequence>MDVSEVLKKNEAKYKPVTVEKALPLNFDLGLMTVYDCNLFEKDFNKKKVLEKNLLKNTRDITQLLVNQLFGLPTETTDEGVMGTLPKPIESIPREKPVPKDKPLTRWEKFAKVKGIQKRKKTRMVYDESTGDLKPTWGYKGMNKKEESEWLIPIPANAGPDHDVRKDMENKRKERVEKNTKRRTRNMEEAAAGTAVGKNSKAFRKAQLKQTIILSKTSTASLGKFDKKLEGEPKIKRAKRKTESVTRSALEEREINKSILKKITGI</sequence>
<dbReference type="Proteomes" id="UP000245699">
    <property type="component" value="Unassembled WGS sequence"/>
</dbReference>
<gene>
    <name evidence="7" type="ORF">BB559_007276</name>
</gene>
<dbReference type="GO" id="GO:0042254">
    <property type="term" value="P:ribosome biogenesis"/>
    <property type="evidence" value="ECO:0007669"/>
    <property type="project" value="UniProtKB-KW"/>
</dbReference>
<comment type="subcellular location">
    <subcellularLocation>
        <location evidence="1 5">Nucleus</location>
    </subcellularLocation>
</comment>
<dbReference type="Pfam" id="PF04939">
    <property type="entry name" value="RRS1"/>
    <property type="match status" value="1"/>
</dbReference>
<proteinExistence type="inferred from homology"/>
<evidence type="ECO:0000256" key="4">
    <source>
        <dbReference type="ARBA" id="ARBA00023242"/>
    </source>
</evidence>
<feature type="compositionally biased region" description="Basic and acidic residues" evidence="6">
    <location>
        <begin position="169"/>
        <end position="179"/>
    </location>
</feature>
<organism evidence="7 8">
    <name type="scientific">Furculomyces boomerangus</name>
    <dbReference type="NCBI Taxonomy" id="61424"/>
    <lineage>
        <taxon>Eukaryota</taxon>
        <taxon>Fungi</taxon>
        <taxon>Fungi incertae sedis</taxon>
        <taxon>Zoopagomycota</taxon>
        <taxon>Kickxellomycotina</taxon>
        <taxon>Harpellomycetes</taxon>
        <taxon>Harpellales</taxon>
        <taxon>Harpellaceae</taxon>
        <taxon>Furculomyces</taxon>
    </lineage>
</organism>
<accession>A0A2T9XY24</accession>
<reference evidence="7 8" key="1">
    <citation type="journal article" date="2018" name="MBio">
        <title>Comparative Genomics Reveals the Core Gene Toolbox for the Fungus-Insect Symbiosis.</title>
        <authorList>
            <person name="Wang Y."/>
            <person name="Stata M."/>
            <person name="Wang W."/>
            <person name="Stajich J.E."/>
            <person name="White M.M."/>
            <person name="Moncalvo J.M."/>
        </authorList>
    </citation>
    <scope>NUCLEOTIDE SEQUENCE [LARGE SCALE GENOMIC DNA]</scope>
    <source>
        <strain evidence="7 8">AUS-77-4</strain>
    </source>
</reference>
<dbReference type="EMBL" id="MBFT01001187">
    <property type="protein sequence ID" value="PVU84965.1"/>
    <property type="molecule type" value="Genomic_DNA"/>
</dbReference>
<evidence type="ECO:0000256" key="5">
    <source>
        <dbReference type="RuleBase" id="RU364132"/>
    </source>
</evidence>
<comment type="caution">
    <text evidence="7">The sequence shown here is derived from an EMBL/GenBank/DDBJ whole genome shotgun (WGS) entry which is preliminary data.</text>
</comment>
<evidence type="ECO:0000256" key="3">
    <source>
        <dbReference type="ARBA" id="ARBA00022517"/>
    </source>
</evidence>
<keyword evidence="4 5" id="KW-0539">Nucleus</keyword>
<evidence type="ECO:0000313" key="7">
    <source>
        <dbReference type="EMBL" id="PVU84965.1"/>
    </source>
</evidence>
<evidence type="ECO:0000256" key="1">
    <source>
        <dbReference type="ARBA" id="ARBA00004123"/>
    </source>
</evidence>
<protein>
    <recommendedName>
        <fullName evidence="5">Ribosome biogenesis regulatory protein</fullName>
    </recommendedName>
</protein>
<feature type="compositionally biased region" description="Basic and acidic residues" evidence="6">
    <location>
        <begin position="92"/>
        <end position="101"/>
    </location>
</feature>
<evidence type="ECO:0000256" key="2">
    <source>
        <dbReference type="ARBA" id="ARBA00010077"/>
    </source>
</evidence>
<comment type="function">
    <text evidence="5">Involved in ribosomal large subunit assembly.</text>
</comment>
<comment type="similarity">
    <text evidence="2 5">Belongs to the RRS1 family.</text>
</comment>
<dbReference type="AlphaFoldDB" id="A0A2T9XY24"/>
<keyword evidence="3 5" id="KW-0690">Ribosome biogenesis</keyword>
<keyword evidence="8" id="KW-1185">Reference proteome</keyword>
<evidence type="ECO:0000313" key="8">
    <source>
        <dbReference type="Proteomes" id="UP000245699"/>
    </source>
</evidence>
<name>A0A2T9XY24_9FUNG</name>
<feature type="region of interest" description="Disordered" evidence="6">
    <location>
        <begin position="169"/>
        <end position="199"/>
    </location>
</feature>
<dbReference type="InterPro" id="IPR007023">
    <property type="entry name" value="Ribosom_reg"/>
</dbReference>
<dbReference type="STRING" id="61424.A0A2T9XY24"/>
<dbReference type="OrthoDB" id="28455at2759"/>